<dbReference type="AlphaFoldDB" id="A0A543D110"/>
<organism evidence="5 6">
    <name type="scientific">Pseudonocardia kunmingensis</name>
    <dbReference type="NCBI Taxonomy" id="630975"/>
    <lineage>
        <taxon>Bacteria</taxon>
        <taxon>Bacillati</taxon>
        <taxon>Actinomycetota</taxon>
        <taxon>Actinomycetes</taxon>
        <taxon>Pseudonocardiales</taxon>
        <taxon>Pseudonocardiaceae</taxon>
        <taxon>Pseudonocardia</taxon>
    </lineage>
</organism>
<keyword evidence="1" id="KW-0805">Transcription regulation</keyword>
<dbReference type="SUPFAM" id="SSF53822">
    <property type="entry name" value="Periplasmic binding protein-like I"/>
    <property type="match status" value="1"/>
</dbReference>
<dbReference type="Gene3D" id="3.40.50.2300">
    <property type="match status" value="2"/>
</dbReference>
<dbReference type="PANTHER" id="PTHR30146">
    <property type="entry name" value="LACI-RELATED TRANSCRIPTIONAL REPRESSOR"/>
    <property type="match status" value="1"/>
</dbReference>
<dbReference type="SUPFAM" id="SSF47413">
    <property type="entry name" value="lambda repressor-like DNA-binding domains"/>
    <property type="match status" value="1"/>
</dbReference>
<dbReference type="Proteomes" id="UP000315677">
    <property type="component" value="Unassembled WGS sequence"/>
</dbReference>
<name>A0A543D110_9PSEU</name>
<accession>A0A543D110</accession>
<evidence type="ECO:0000256" key="3">
    <source>
        <dbReference type="ARBA" id="ARBA00023163"/>
    </source>
</evidence>
<dbReference type="PROSITE" id="PS50932">
    <property type="entry name" value="HTH_LACI_2"/>
    <property type="match status" value="1"/>
</dbReference>
<feature type="domain" description="HTH lacI-type" evidence="4">
    <location>
        <begin position="17"/>
        <end position="71"/>
    </location>
</feature>
<dbReference type="InterPro" id="IPR010982">
    <property type="entry name" value="Lambda_DNA-bd_dom_sf"/>
</dbReference>
<proteinExistence type="predicted"/>
<evidence type="ECO:0000313" key="5">
    <source>
        <dbReference type="EMBL" id="TQM03009.1"/>
    </source>
</evidence>
<dbReference type="EMBL" id="VFPA01000006">
    <property type="protein sequence ID" value="TQM03009.1"/>
    <property type="molecule type" value="Genomic_DNA"/>
</dbReference>
<dbReference type="RefSeq" id="WP_142062703.1">
    <property type="nucleotide sequence ID" value="NZ_VFPA01000006.1"/>
</dbReference>
<gene>
    <name evidence="5" type="ORF">FB558_7656</name>
</gene>
<protein>
    <submittedName>
        <fullName evidence="5">LacI family transcriptional regulator</fullName>
    </submittedName>
</protein>
<dbReference type="InterPro" id="IPR046335">
    <property type="entry name" value="LacI/GalR-like_sensor"/>
</dbReference>
<sequence length="348" mass="37003">MPNSRSNGHSGPPGPAATISAIAAEIGVSVPTVSKVLNGRADVAPDTRARVEEALARHRYKRRPRRTAAPGPPLVDLVFHEMDSAWSIEIIRGVGTAAAAAGVGVVLSELGGEHHPRQEWLDAVLARRPQGVILVLSTLAPEQQHQLESRSIPFVVVDTLGELPTGVPTVGSNNWGGGLAATRHLLGLGHRRIAVISGQEDVLCSRARIDGFRSAHDEAGERVDPSLIRHGDFSVDGGYRHGKDLLARPDRPTAVFAGNDMQALGVLRAARELGLDVPRDLSVVGYDDLPLAGWTGPALTTVDQQLRTMAGTATTMVLALARGDDPPLRRIELATELVVRESTAPPRE</sequence>
<keyword evidence="3" id="KW-0804">Transcription</keyword>
<dbReference type="Pfam" id="PF00356">
    <property type="entry name" value="LacI"/>
    <property type="match status" value="1"/>
</dbReference>
<evidence type="ECO:0000313" key="6">
    <source>
        <dbReference type="Proteomes" id="UP000315677"/>
    </source>
</evidence>
<comment type="caution">
    <text evidence="5">The sequence shown here is derived from an EMBL/GenBank/DDBJ whole genome shotgun (WGS) entry which is preliminary data.</text>
</comment>
<evidence type="ECO:0000259" key="4">
    <source>
        <dbReference type="PROSITE" id="PS50932"/>
    </source>
</evidence>
<keyword evidence="2" id="KW-0238">DNA-binding</keyword>
<dbReference type="PANTHER" id="PTHR30146:SF153">
    <property type="entry name" value="LACTOSE OPERON REPRESSOR"/>
    <property type="match status" value="1"/>
</dbReference>
<dbReference type="Pfam" id="PF13377">
    <property type="entry name" value="Peripla_BP_3"/>
    <property type="match status" value="1"/>
</dbReference>
<dbReference type="InterPro" id="IPR028082">
    <property type="entry name" value="Peripla_BP_I"/>
</dbReference>
<reference evidence="5 6" key="1">
    <citation type="submission" date="2019-06" db="EMBL/GenBank/DDBJ databases">
        <title>Sequencing the genomes of 1000 actinobacteria strains.</title>
        <authorList>
            <person name="Klenk H.-P."/>
        </authorList>
    </citation>
    <scope>NUCLEOTIDE SEQUENCE [LARGE SCALE GENOMIC DNA]</scope>
    <source>
        <strain evidence="5 6">DSM 45301</strain>
    </source>
</reference>
<keyword evidence="6" id="KW-1185">Reference proteome</keyword>
<evidence type="ECO:0000256" key="1">
    <source>
        <dbReference type="ARBA" id="ARBA00023015"/>
    </source>
</evidence>
<dbReference type="OrthoDB" id="3657250at2"/>
<dbReference type="GO" id="GO:0000976">
    <property type="term" value="F:transcription cis-regulatory region binding"/>
    <property type="evidence" value="ECO:0007669"/>
    <property type="project" value="TreeGrafter"/>
</dbReference>
<dbReference type="CDD" id="cd01392">
    <property type="entry name" value="HTH_LacI"/>
    <property type="match status" value="1"/>
</dbReference>
<dbReference type="Gene3D" id="1.10.260.40">
    <property type="entry name" value="lambda repressor-like DNA-binding domains"/>
    <property type="match status" value="1"/>
</dbReference>
<dbReference type="GO" id="GO:0003700">
    <property type="term" value="F:DNA-binding transcription factor activity"/>
    <property type="evidence" value="ECO:0007669"/>
    <property type="project" value="TreeGrafter"/>
</dbReference>
<dbReference type="InterPro" id="IPR000843">
    <property type="entry name" value="HTH_LacI"/>
</dbReference>
<dbReference type="SMART" id="SM00354">
    <property type="entry name" value="HTH_LACI"/>
    <property type="match status" value="1"/>
</dbReference>
<evidence type="ECO:0000256" key="2">
    <source>
        <dbReference type="ARBA" id="ARBA00023125"/>
    </source>
</evidence>